<protein>
    <submittedName>
        <fullName evidence="2">Uncharacterized protein</fullName>
    </submittedName>
</protein>
<sequence length="67" mass="7376">MHDIATSSRNTTAEEPPAGGDDEQLCIILLTINADVQLHIWAAIELGSSVFPLAWGFPFTLFLLFFL</sequence>
<proteinExistence type="predicted"/>
<dbReference type="AlphaFoldDB" id="U4LQR3"/>
<evidence type="ECO:0000313" key="3">
    <source>
        <dbReference type="Proteomes" id="UP000018144"/>
    </source>
</evidence>
<gene>
    <name evidence="2" type="ORF">PCON_03914</name>
</gene>
<keyword evidence="3" id="KW-1185">Reference proteome</keyword>
<keyword evidence="1" id="KW-0472">Membrane</keyword>
<dbReference type="Proteomes" id="UP000018144">
    <property type="component" value="Unassembled WGS sequence"/>
</dbReference>
<accession>U4LQR3</accession>
<keyword evidence="1" id="KW-0812">Transmembrane</keyword>
<dbReference type="EMBL" id="HF936567">
    <property type="protein sequence ID" value="CCX34521.1"/>
    <property type="molecule type" value="Genomic_DNA"/>
</dbReference>
<organism evidence="2 3">
    <name type="scientific">Pyronema omphalodes (strain CBS 100304)</name>
    <name type="common">Pyronema confluens</name>
    <dbReference type="NCBI Taxonomy" id="1076935"/>
    <lineage>
        <taxon>Eukaryota</taxon>
        <taxon>Fungi</taxon>
        <taxon>Dikarya</taxon>
        <taxon>Ascomycota</taxon>
        <taxon>Pezizomycotina</taxon>
        <taxon>Pezizomycetes</taxon>
        <taxon>Pezizales</taxon>
        <taxon>Pyronemataceae</taxon>
        <taxon>Pyronema</taxon>
    </lineage>
</organism>
<evidence type="ECO:0000256" key="1">
    <source>
        <dbReference type="SAM" id="Phobius"/>
    </source>
</evidence>
<name>U4LQR3_PYROM</name>
<keyword evidence="1" id="KW-1133">Transmembrane helix</keyword>
<feature type="transmembrane region" description="Helical" evidence="1">
    <location>
        <begin position="40"/>
        <end position="66"/>
    </location>
</feature>
<evidence type="ECO:0000313" key="2">
    <source>
        <dbReference type="EMBL" id="CCX34521.1"/>
    </source>
</evidence>
<reference evidence="2 3" key="1">
    <citation type="journal article" date="2013" name="PLoS Genet.">
        <title>The genome and development-dependent transcriptomes of Pyronema confluens: a window into fungal evolution.</title>
        <authorList>
            <person name="Traeger S."/>
            <person name="Altegoer F."/>
            <person name="Freitag M."/>
            <person name="Gabaldon T."/>
            <person name="Kempken F."/>
            <person name="Kumar A."/>
            <person name="Marcet-Houben M."/>
            <person name="Poggeler S."/>
            <person name="Stajich J.E."/>
            <person name="Nowrousian M."/>
        </authorList>
    </citation>
    <scope>NUCLEOTIDE SEQUENCE [LARGE SCALE GENOMIC DNA]</scope>
    <source>
        <strain evidence="3">CBS 100304</strain>
        <tissue evidence="2">Vegetative mycelium</tissue>
    </source>
</reference>